<accession>A0ABS5HPY1</accession>
<gene>
    <name evidence="2" type="ORF">IT775_05930</name>
</gene>
<dbReference type="PANTHER" id="PTHR40943">
    <property type="entry name" value="CYTOPLASMIC PROTEIN-RELATED"/>
    <property type="match status" value="1"/>
</dbReference>
<name>A0ABS5HPY1_9RHOB</name>
<sequence>MTASRKVILLEPNGPPGIWLAEMECDPADFQSPLPTQHLHVYFSDEDLGLTVGVWDTTTMQETFGPYPGDEFIWVLEGAFEMIDGDGTAVGVKQGQSALFRNAIPISWKQDGYLKKFFMTYLDPMADTPQIDSAEGGVRVMDPQVPLMLLDGTAPFTIIGPRPVQRAHIEFTNDAGNMSVGVWESDAMVSEMQPFPVHEFVQMLEGEVTITAEDGTAQTFRAGDCFFVPKGAVCSWNIKAYVKKYFAVLDT</sequence>
<organism evidence="2 3">
    <name type="scientific">Thalassovita aquimarina</name>
    <dbReference type="NCBI Taxonomy" id="2785917"/>
    <lineage>
        <taxon>Bacteria</taxon>
        <taxon>Pseudomonadati</taxon>
        <taxon>Pseudomonadota</taxon>
        <taxon>Alphaproteobacteria</taxon>
        <taxon>Rhodobacterales</taxon>
        <taxon>Roseobacteraceae</taxon>
        <taxon>Thalassovita</taxon>
    </lineage>
</organism>
<feature type="domain" description="(S)-ureidoglycine aminohydrolase cupin" evidence="1">
    <location>
        <begin position="175"/>
        <end position="246"/>
    </location>
</feature>
<dbReference type="EMBL" id="JADMKU010000004">
    <property type="protein sequence ID" value="MBR9650658.1"/>
    <property type="molecule type" value="Genomic_DNA"/>
</dbReference>
<dbReference type="PANTHER" id="PTHR40943:SF1">
    <property type="entry name" value="CYTOPLASMIC PROTEIN"/>
    <property type="match status" value="1"/>
</dbReference>
<dbReference type="InterPro" id="IPR011051">
    <property type="entry name" value="RmlC_Cupin_sf"/>
</dbReference>
<evidence type="ECO:0000259" key="1">
    <source>
        <dbReference type="Pfam" id="PF05899"/>
    </source>
</evidence>
<dbReference type="Proteomes" id="UP001195941">
    <property type="component" value="Unassembled WGS sequence"/>
</dbReference>
<dbReference type="Gene3D" id="2.60.120.10">
    <property type="entry name" value="Jelly Rolls"/>
    <property type="match status" value="2"/>
</dbReference>
<reference evidence="2 3" key="1">
    <citation type="journal article" date="2021" name="Arch. Microbiol.">
        <title>Thalassobius aquimarinus sp. nov., isolated from the Sea of Japan seashore.</title>
        <authorList>
            <person name="Kurilenko V.V."/>
            <person name="Romanenko L.A."/>
            <person name="Chernysheva N.Y."/>
            <person name="Velansky P.V."/>
            <person name="Tekutyeva L.A."/>
            <person name="Isaeva M.P."/>
            <person name="Mikhailov V.V."/>
        </authorList>
    </citation>
    <scope>NUCLEOTIDE SEQUENCE [LARGE SCALE GENOMIC DNA]</scope>
    <source>
        <strain evidence="2 3">KMM 8518</strain>
    </source>
</reference>
<protein>
    <submittedName>
        <fullName evidence="2">DUF861 domain-containing protein</fullName>
    </submittedName>
</protein>
<keyword evidence="3" id="KW-1185">Reference proteome</keyword>
<dbReference type="CDD" id="cd02227">
    <property type="entry name" value="cupin_TM1112-like"/>
    <property type="match status" value="1"/>
</dbReference>
<dbReference type="InterPro" id="IPR014710">
    <property type="entry name" value="RmlC-like_jellyroll"/>
</dbReference>
<dbReference type="InterPro" id="IPR008579">
    <property type="entry name" value="UGlyAH_Cupin_dom"/>
</dbReference>
<evidence type="ECO:0000313" key="3">
    <source>
        <dbReference type="Proteomes" id="UP001195941"/>
    </source>
</evidence>
<evidence type="ECO:0000313" key="2">
    <source>
        <dbReference type="EMBL" id="MBR9650658.1"/>
    </source>
</evidence>
<dbReference type="Pfam" id="PF05899">
    <property type="entry name" value="Cupin_3"/>
    <property type="match status" value="1"/>
</dbReference>
<dbReference type="SUPFAM" id="SSF51182">
    <property type="entry name" value="RmlC-like cupins"/>
    <property type="match status" value="2"/>
</dbReference>
<proteinExistence type="predicted"/>
<comment type="caution">
    <text evidence="2">The sequence shown here is derived from an EMBL/GenBank/DDBJ whole genome shotgun (WGS) entry which is preliminary data.</text>
</comment>
<dbReference type="RefSeq" id="WP_212700174.1">
    <property type="nucleotide sequence ID" value="NZ_JADMKU010000004.1"/>
</dbReference>